<evidence type="ECO:0000313" key="2">
    <source>
        <dbReference type="EMBL" id="PSN62213.1"/>
    </source>
</evidence>
<feature type="signal peptide" evidence="1">
    <location>
        <begin position="1"/>
        <end position="18"/>
    </location>
</feature>
<evidence type="ECO:0000256" key="1">
    <source>
        <dbReference type="SAM" id="SignalP"/>
    </source>
</evidence>
<dbReference type="Proteomes" id="UP000240883">
    <property type="component" value="Unassembled WGS sequence"/>
</dbReference>
<evidence type="ECO:0000313" key="3">
    <source>
        <dbReference type="Proteomes" id="UP000240883"/>
    </source>
</evidence>
<proteinExistence type="predicted"/>
<dbReference type="AlphaFoldDB" id="A0A2T2N9X4"/>
<accession>A0A2T2N9X4</accession>
<dbReference type="EMBL" id="KZ678142">
    <property type="protein sequence ID" value="PSN62213.1"/>
    <property type="molecule type" value="Genomic_DNA"/>
</dbReference>
<keyword evidence="1" id="KW-0732">Signal</keyword>
<sequence length="261" mass="29011">MKVIFTLLLAPLPLLCSAEPYLRGVSRQSVNDPTVSFRDGSSNATINEVNSGPPKVTIRLGDGRQHAGWLTGPQIYDAVYKTLHQACQFQKDRNQVICSPFNKVWSIRKIAYACSTSVCSDASLDLSIPRHYFPPGLDNIEHEFIGQVAGTMAAMVSDEKNCYGKYLNKMRRLFCNVGNFVSVREESREVHLDVAIKFSRNTGEGVFDCVAVKEASHLYFDRDVNPSLSKTLGIAHLDAYVECFNPTLADGAEEDEDVHQD</sequence>
<feature type="chain" id="PRO_5015535660" evidence="1">
    <location>
        <begin position="19"/>
        <end position="261"/>
    </location>
</feature>
<name>A0A2T2N9X4_CORCC</name>
<organism evidence="2 3">
    <name type="scientific">Corynespora cassiicola Philippines</name>
    <dbReference type="NCBI Taxonomy" id="1448308"/>
    <lineage>
        <taxon>Eukaryota</taxon>
        <taxon>Fungi</taxon>
        <taxon>Dikarya</taxon>
        <taxon>Ascomycota</taxon>
        <taxon>Pezizomycotina</taxon>
        <taxon>Dothideomycetes</taxon>
        <taxon>Pleosporomycetidae</taxon>
        <taxon>Pleosporales</taxon>
        <taxon>Corynesporascaceae</taxon>
        <taxon>Corynespora</taxon>
    </lineage>
</organism>
<gene>
    <name evidence="2" type="ORF">BS50DRAFT_638774</name>
</gene>
<keyword evidence="3" id="KW-1185">Reference proteome</keyword>
<reference evidence="2 3" key="1">
    <citation type="journal article" date="2018" name="Front. Microbiol.">
        <title>Genome-Wide Analysis of Corynespora cassiicola Leaf Fall Disease Putative Effectors.</title>
        <authorList>
            <person name="Lopez D."/>
            <person name="Ribeiro S."/>
            <person name="Label P."/>
            <person name="Fumanal B."/>
            <person name="Venisse J.S."/>
            <person name="Kohler A."/>
            <person name="de Oliveira R.R."/>
            <person name="Labutti K."/>
            <person name="Lipzen A."/>
            <person name="Lail K."/>
            <person name="Bauer D."/>
            <person name="Ohm R.A."/>
            <person name="Barry K.W."/>
            <person name="Spatafora J."/>
            <person name="Grigoriev I.V."/>
            <person name="Martin F.M."/>
            <person name="Pujade-Renaud V."/>
        </authorList>
    </citation>
    <scope>NUCLEOTIDE SEQUENCE [LARGE SCALE GENOMIC DNA]</scope>
    <source>
        <strain evidence="2 3">Philippines</strain>
    </source>
</reference>
<protein>
    <submittedName>
        <fullName evidence="2">Uncharacterized protein</fullName>
    </submittedName>
</protein>